<dbReference type="Proteomes" id="UP000294894">
    <property type="component" value="Chromosome"/>
</dbReference>
<dbReference type="KEGG" id="noy:EXE57_11630"/>
<dbReference type="AlphaFoldDB" id="A0A4P7GLY1"/>
<dbReference type="InterPro" id="IPR018911">
    <property type="entry name" value="Gmad2_Ig-like_dom"/>
</dbReference>
<dbReference type="Gene3D" id="3.10.350.10">
    <property type="entry name" value="LysM domain"/>
    <property type="match status" value="1"/>
</dbReference>
<evidence type="ECO:0000313" key="2">
    <source>
        <dbReference type="EMBL" id="QBR92854.1"/>
    </source>
</evidence>
<dbReference type="EMBL" id="CP038267">
    <property type="protein sequence ID" value="QBR92854.1"/>
    <property type="molecule type" value="Genomic_DNA"/>
</dbReference>
<dbReference type="PROSITE" id="PS51782">
    <property type="entry name" value="LYSM"/>
    <property type="match status" value="1"/>
</dbReference>
<gene>
    <name evidence="2" type="ORF">EXE57_11630</name>
</gene>
<proteinExistence type="predicted"/>
<name>A0A4P7GLY1_9ACTN</name>
<dbReference type="SUPFAM" id="SSF54106">
    <property type="entry name" value="LysM domain"/>
    <property type="match status" value="1"/>
</dbReference>
<dbReference type="Pfam" id="PF10648">
    <property type="entry name" value="Gmad2"/>
    <property type="match status" value="1"/>
</dbReference>
<reference evidence="2 3" key="1">
    <citation type="submission" date="2019-03" db="EMBL/GenBank/DDBJ databases">
        <title>Three New Species of Nocardioides, Nocardioides euryhalodurans sp. nov., Nocardioides seonyuensis sp. nov. and Nocardioides eburneoflavus sp. nov., Iolated from Soil.</title>
        <authorList>
            <person name="Roh S.G."/>
            <person name="Lee C."/>
            <person name="Kim M.-K."/>
            <person name="Kim S.B."/>
        </authorList>
    </citation>
    <scope>NUCLEOTIDE SEQUENCE [LARGE SCALE GENOMIC DNA]</scope>
    <source>
        <strain evidence="2 3">MMS17-SY117</strain>
    </source>
</reference>
<evidence type="ECO:0000313" key="3">
    <source>
        <dbReference type="Proteomes" id="UP000294894"/>
    </source>
</evidence>
<dbReference type="SMART" id="SM00257">
    <property type="entry name" value="LysM"/>
    <property type="match status" value="1"/>
</dbReference>
<organism evidence="2 3">
    <name type="scientific">Nocardioides euryhalodurans</name>
    <dbReference type="NCBI Taxonomy" id="2518370"/>
    <lineage>
        <taxon>Bacteria</taxon>
        <taxon>Bacillati</taxon>
        <taxon>Actinomycetota</taxon>
        <taxon>Actinomycetes</taxon>
        <taxon>Propionibacteriales</taxon>
        <taxon>Nocardioidaceae</taxon>
        <taxon>Nocardioides</taxon>
    </lineage>
</organism>
<dbReference type="CDD" id="cd00118">
    <property type="entry name" value="LysM"/>
    <property type="match status" value="1"/>
</dbReference>
<accession>A0A4P7GLY1</accession>
<feature type="domain" description="LysM" evidence="1">
    <location>
        <begin position="198"/>
        <end position="247"/>
    </location>
</feature>
<dbReference type="InterPro" id="IPR018392">
    <property type="entry name" value="LysM"/>
</dbReference>
<evidence type="ECO:0000259" key="1">
    <source>
        <dbReference type="PROSITE" id="PS51782"/>
    </source>
</evidence>
<dbReference type="Pfam" id="PF01476">
    <property type="entry name" value="LysM"/>
    <property type="match status" value="1"/>
</dbReference>
<protein>
    <submittedName>
        <fullName evidence="2">LysM peptidoglycan-binding domain-containing protein</fullName>
    </submittedName>
</protein>
<dbReference type="InterPro" id="IPR036779">
    <property type="entry name" value="LysM_dom_sf"/>
</dbReference>
<keyword evidence="3" id="KW-1185">Reference proteome</keyword>
<dbReference type="OrthoDB" id="1404170at2"/>
<sequence>MRFTLFMVSPSFECVNLSQRPAAGGDSGTSRCAASRHAPSLCEGRGVPVDARFRAGCSWLSTAPDAGRHTHETPDAREGTLMALVTDVRLRQPRTDDLVGDRFVVAGIGGGFEGTIGIRVLGPRGKVLAEDSAQSSGGGFGVGDFSARVRLADPPRAGTRLTVQVFGDNPGLPDEGPSPGFNLREVEVICFPGSRGNLLYRVESGDTLSKIVRKVKDFTKVTVKQVVAANPRIEDPDVIVVGWRLRIPIQD</sequence>